<dbReference type="InterPro" id="IPR025669">
    <property type="entry name" value="AAA_dom"/>
</dbReference>
<dbReference type="GO" id="GO:0005886">
    <property type="term" value="C:plasma membrane"/>
    <property type="evidence" value="ECO:0007669"/>
    <property type="project" value="TreeGrafter"/>
</dbReference>
<accession>A0AAF0ZFJ4</accession>
<dbReference type="InterPro" id="IPR005702">
    <property type="entry name" value="Wzc-like_C"/>
</dbReference>
<proteinExistence type="inferred from homology"/>
<keyword evidence="7" id="KW-0829">Tyrosine-protein kinase</keyword>
<dbReference type="EC" id="2.7.10.2" evidence="2"/>
<comment type="catalytic activity">
    <reaction evidence="8">
        <text>L-tyrosyl-[protein] + ATP = O-phospho-L-tyrosyl-[protein] + ADP + H(+)</text>
        <dbReference type="Rhea" id="RHEA:10596"/>
        <dbReference type="Rhea" id="RHEA-COMP:10136"/>
        <dbReference type="Rhea" id="RHEA-COMP:20101"/>
        <dbReference type="ChEBI" id="CHEBI:15378"/>
        <dbReference type="ChEBI" id="CHEBI:30616"/>
        <dbReference type="ChEBI" id="CHEBI:46858"/>
        <dbReference type="ChEBI" id="CHEBI:61978"/>
        <dbReference type="ChEBI" id="CHEBI:456216"/>
        <dbReference type="EC" id="2.7.10.2"/>
    </reaction>
</comment>
<evidence type="ECO:0000256" key="8">
    <source>
        <dbReference type="ARBA" id="ARBA00051245"/>
    </source>
</evidence>
<keyword evidence="9" id="KW-0175">Coiled coil</keyword>
<organism evidence="12">
    <name type="scientific">Cyanobacterium aponinum AL20115</name>
    <dbReference type="NCBI Taxonomy" id="3090662"/>
    <lineage>
        <taxon>Bacteria</taxon>
        <taxon>Bacillati</taxon>
        <taxon>Cyanobacteriota</taxon>
        <taxon>Cyanophyceae</taxon>
        <taxon>Oscillatoriophycideae</taxon>
        <taxon>Chroococcales</taxon>
        <taxon>Geminocystaceae</taxon>
        <taxon>Cyanobacterium</taxon>
    </lineage>
</organism>
<feature type="coiled-coil region" evidence="9">
    <location>
        <begin position="197"/>
        <end position="292"/>
    </location>
</feature>
<sequence>MEELIAYLKIIQKRWLPASLVFAVVFIIMGWERSRKAVPLYRANGTIVFQSSTPSLTSELGLSEEKNLTNDLVLMKSDSFAEQVRNDLQLGTDVNNQNLLQNLVATNPQNTDVIQLSFTDQDPEKAAAIVNAWIENYVRLDKELEQTQTRELAQFLQQQIPQTQESLEATAEKIKDFKQNNRILDINAEASSTTEILSELDAQIAETQAQLAAQKSRRDDLRKLFQIDSDTAVTSSFINESPIVSSLIQELEGIETKIEQEKLRFGDRHPEVSRLEKEKKVLEEQLEKYLKNVSPQNNISQQDINENNIYQPGTSQSQLLVQYSEAERNIKSLEAQLDSLNDLINTYRERVDTLPSLEFEQKQLQRELTTKDEILQSLIKNYQDSQIALNNTQGNVRFVELAKVPTTPAIVRKNTYLIQGFLVGILMGSLVAYLLEQLDKGVRDVEQIKEYFGQPILATIPNFFRKSKSIKQNITSDLPVRDHPSSPISESFRTLCTAIKFIGIQDGSPKNNLKVITISSSVTAEGKSTIAANMAIAASGLGSKVLLIEADLRKPGQKKIWTEKEEQKGLGDLLNTDEPSNFSQYIIKEQENLDVLFAGNNKNNPVALIGSPQMAYLIQELRQKYDLIILDAPPVSIAADAQILARMSDGMLLVVRQGKVNTSLLSITKESLELAEVNILGLIPNCFTTDKNNYYYYYNYSYYHQDSEEPKKKIL</sequence>
<comment type="similarity">
    <text evidence="1">Belongs to the CpsD/CapB family.</text>
</comment>
<dbReference type="InterPro" id="IPR027417">
    <property type="entry name" value="P-loop_NTPase"/>
</dbReference>
<evidence type="ECO:0000256" key="7">
    <source>
        <dbReference type="ARBA" id="ARBA00023137"/>
    </source>
</evidence>
<evidence type="ECO:0000256" key="6">
    <source>
        <dbReference type="ARBA" id="ARBA00022840"/>
    </source>
</evidence>
<reference evidence="12" key="1">
    <citation type="submission" date="2023-11" db="EMBL/GenBank/DDBJ databases">
        <title>Genome sequence of Cyanobacterium aponinum BCRC AL20115.</title>
        <authorList>
            <person name="Chang H.-Y."/>
            <person name="Lin K.-M."/>
            <person name="Hsueh H.-T."/>
            <person name="Chu H.-A."/>
            <person name="Kuo C.-H."/>
        </authorList>
    </citation>
    <scope>NUCLEOTIDE SEQUENCE</scope>
    <source>
        <strain evidence="12">AL20115</strain>
    </source>
</reference>
<dbReference type="AlphaFoldDB" id="A0AAF0ZFJ4"/>
<evidence type="ECO:0000256" key="3">
    <source>
        <dbReference type="ARBA" id="ARBA00022679"/>
    </source>
</evidence>
<feature type="coiled-coil region" evidence="9">
    <location>
        <begin position="316"/>
        <end position="350"/>
    </location>
</feature>
<keyword evidence="6" id="KW-0067">ATP-binding</keyword>
<dbReference type="EMBL" id="CP138348">
    <property type="protein sequence ID" value="WPF88354.1"/>
    <property type="molecule type" value="Genomic_DNA"/>
</dbReference>
<evidence type="ECO:0000259" key="10">
    <source>
        <dbReference type="Pfam" id="PF13614"/>
    </source>
</evidence>
<evidence type="ECO:0000256" key="4">
    <source>
        <dbReference type="ARBA" id="ARBA00022741"/>
    </source>
</evidence>
<dbReference type="NCBIfam" id="TIGR01007">
    <property type="entry name" value="eps_fam"/>
    <property type="match status" value="1"/>
</dbReference>
<dbReference type="PANTHER" id="PTHR32309:SF13">
    <property type="entry name" value="FERRIC ENTEROBACTIN TRANSPORT PROTEIN FEPE"/>
    <property type="match status" value="1"/>
</dbReference>
<evidence type="ECO:0000256" key="9">
    <source>
        <dbReference type="SAM" id="Coils"/>
    </source>
</evidence>
<name>A0AAF0ZFJ4_9CHRO</name>
<dbReference type="InterPro" id="IPR032807">
    <property type="entry name" value="GNVR"/>
</dbReference>
<dbReference type="Pfam" id="PF13807">
    <property type="entry name" value="GNVR"/>
    <property type="match status" value="1"/>
</dbReference>
<keyword evidence="3 12" id="KW-0808">Transferase</keyword>
<dbReference type="PANTHER" id="PTHR32309">
    <property type="entry name" value="TYROSINE-PROTEIN KINASE"/>
    <property type="match status" value="1"/>
</dbReference>
<dbReference type="Gene3D" id="3.40.50.300">
    <property type="entry name" value="P-loop containing nucleotide triphosphate hydrolases"/>
    <property type="match status" value="1"/>
</dbReference>
<dbReference type="GO" id="GO:0005524">
    <property type="term" value="F:ATP binding"/>
    <property type="evidence" value="ECO:0007669"/>
    <property type="project" value="UniProtKB-KW"/>
</dbReference>
<dbReference type="GO" id="GO:0004715">
    <property type="term" value="F:non-membrane spanning protein tyrosine kinase activity"/>
    <property type="evidence" value="ECO:0007669"/>
    <property type="project" value="UniProtKB-EC"/>
</dbReference>
<protein>
    <recommendedName>
        <fullName evidence="2">non-specific protein-tyrosine kinase</fullName>
        <ecNumber evidence="2">2.7.10.2</ecNumber>
    </recommendedName>
</protein>
<evidence type="ECO:0000256" key="1">
    <source>
        <dbReference type="ARBA" id="ARBA00007316"/>
    </source>
</evidence>
<keyword evidence="4" id="KW-0547">Nucleotide-binding</keyword>
<evidence type="ECO:0000313" key="12">
    <source>
        <dbReference type="EMBL" id="WPF88354.1"/>
    </source>
</evidence>
<dbReference type="SUPFAM" id="SSF52540">
    <property type="entry name" value="P-loop containing nucleoside triphosphate hydrolases"/>
    <property type="match status" value="1"/>
</dbReference>
<feature type="domain" description="AAA" evidence="10">
    <location>
        <begin position="514"/>
        <end position="655"/>
    </location>
</feature>
<dbReference type="Pfam" id="PF13614">
    <property type="entry name" value="AAA_31"/>
    <property type="match status" value="1"/>
</dbReference>
<evidence type="ECO:0000256" key="5">
    <source>
        <dbReference type="ARBA" id="ARBA00022777"/>
    </source>
</evidence>
<feature type="domain" description="Tyrosine-protein kinase G-rich" evidence="11">
    <location>
        <begin position="363"/>
        <end position="434"/>
    </location>
</feature>
<keyword evidence="5" id="KW-0418">Kinase</keyword>
<dbReference type="CDD" id="cd05387">
    <property type="entry name" value="BY-kinase"/>
    <property type="match status" value="1"/>
</dbReference>
<dbReference type="InterPro" id="IPR050445">
    <property type="entry name" value="Bact_polysacc_biosynth/exp"/>
</dbReference>
<dbReference type="RefSeq" id="WP_320001432.1">
    <property type="nucleotide sequence ID" value="NZ_CP138348.1"/>
</dbReference>
<evidence type="ECO:0000259" key="11">
    <source>
        <dbReference type="Pfam" id="PF13807"/>
    </source>
</evidence>
<evidence type="ECO:0000256" key="2">
    <source>
        <dbReference type="ARBA" id="ARBA00011903"/>
    </source>
</evidence>
<gene>
    <name evidence="12" type="ORF">SAY89_16385</name>
</gene>